<organism evidence="1 2">
    <name type="scientific">Denitromonas halophila</name>
    <dbReference type="NCBI Taxonomy" id="1629404"/>
    <lineage>
        <taxon>Bacteria</taxon>
        <taxon>Pseudomonadati</taxon>
        <taxon>Pseudomonadota</taxon>
        <taxon>Betaproteobacteria</taxon>
        <taxon>Rhodocyclales</taxon>
        <taxon>Zoogloeaceae</taxon>
        <taxon>Denitromonas</taxon>
    </lineage>
</organism>
<dbReference type="Proteomes" id="UP000318349">
    <property type="component" value="Unassembled WGS sequence"/>
</dbReference>
<proteinExistence type="predicted"/>
<protein>
    <submittedName>
        <fullName evidence="1">Uncharacterized protein</fullName>
    </submittedName>
</protein>
<accession>A0A557SFE7</accession>
<evidence type="ECO:0000313" key="2">
    <source>
        <dbReference type="Proteomes" id="UP000318349"/>
    </source>
</evidence>
<gene>
    <name evidence="1" type="ORF">FHP89_11880</name>
</gene>
<reference evidence="1 2" key="1">
    <citation type="submission" date="2019-07" db="EMBL/GenBank/DDBJ databases">
        <title>The pathways for chlorine oxyanion respiration interact through the shared metabolite chlorate.</title>
        <authorList>
            <person name="Barnum T.P."/>
            <person name="Cheng Y."/>
            <person name="Hill K.A."/>
            <person name="Lucas L.N."/>
            <person name="Carlson H.K."/>
            <person name="Coates J.D."/>
        </authorList>
    </citation>
    <scope>NUCLEOTIDE SEQUENCE [LARGE SCALE GENOMIC DNA]</scope>
    <source>
        <strain evidence="1 2">SFB-1</strain>
    </source>
</reference>
<sequence>MAMPIRRGDEVTEAVLSRAGRYRKLAENLEIKEVVGDGEHRRRYAVCFNAHEARRQRAHRDEHIKELEADWRALPIGASTATAKASARCARAPARVTC</sequence>
<dbReference type="AlphaFoldDB" id="A0A557SFE7"/>
<comment type="caution">
    <text evidence="1">The sequence shown here is derived from an EMBL/GenBank/DDBJ whole genome shotgun (WGS) entry which is preliminary data.</text>
</comment>
<evidence type="ECO:0000313" key="1">
    <source>
        <dbReference type="EMBL" id="TVO76145.1"/>
    </source>
</evidence>
<dbReference type="EMBL" id="VMNI01000010">
    <property type="protein sequence ID" value="TVO76145.1"/>
    <property type="molecule type" value="Genomic_DNA"/>
</dbReference>
<name>A0A557SFE7_9RHOO</name>